<dbReference type="InterPro" id="IPR007502">
    <property type="entry name" value="Helicase-assoc_dom"/>
</dbReference>
<dbReference type="InterPro" id="IPR014001">
    <property type="entry name" value="Helicase_ATP-bd"/>
</dbReference>
<evidence type="ECO:0000259" key="6">
    <source>
        <dbReference type="PROSITE" id="PS51192"/>
    </source>
</evidence>
<feature type="domain" description="Helicase ATP-binding" evidence="6">
    <location>
        <begin position="46"/>
        <end position="207"/>
    </location>
</feature>
<reference evidence="9" key="1">
    <citation type="submission" date="2016-06" db="EMBL/GenBank/DDBJ databases">
        <authorList>
            <person name="Varghese N."/>
            <person name="Submissions Spin"/>
        </authorList>
    </citation>
    <scope>NUCLEOTIDE SEQUENCE [LARGE SCALE GENOMIC DNA]</scope>
    <source>
        <strain evidence="9">DSM 45794</strain>
    </source>
</reference>
<dbReference type="Gene3D" id="1.20.120.1080">
    <property type="match status" value="1"/>
</dbReference>
<dbReference type="PANTHER" id="PTHR43519">
    <property type="entry name" value="ATP-DEPENDENT RNA HELICASE HRPB"/>
    <property type="match status" value="1"/>
</dbReference>
<dbReference type="PROSITE" id="PS51194">
    <property type="entry name" value="HELICASE_CTER"/>
    <property type="match status" value="1"/>
</dbReference>
<dbReference type="CDD" id="cd18791">
    <property type="entry name" value="SF2_C_RHA"/>
    <property type="match status" value="1"/>
</dbReference>
<name>A0A1A9BEF2_9ACTN</name>
<evidence type="ECO:0000256" key="2">
    <source>
        <dbReference type="ARBA" id="ARBA00022801"/>
    </source>
</evidence>
<organism evidence="8 9">
    <name type="scientific">Micromonospora sediminicola</name>
    <dbReference type="NCBI Taxonomy" id="946078"/>
    <lineage>
        <taxon>Bacteria</taxon>
        <taxon>Bacillati</taxon>
        <taxon>Actinomycetota</taxon>
        <taxon>Actinomycetes</taxon>
        <taxon>Micromonosporales</taxon>
        <taxon>Micromonosporaceae</taxon>
        <taxon>Micromonospora</taxon>
    </lineage>
</organism>
<evidence type="ECO:0000256" key="1">
    <source>
        <dbReference type="ARBA" id="ARBA00022741"/>
    </source>
</evidence>
<keyword evidence="3 8" id="KW-0347">Helicase</keyword>
<dbReference type="GO" id="GO:0016787">
    <property type="term" value="F:hydrolase activity"/>
    <property type="evidence" value="ECO:0007669"/>
    <property type="project" value="UniProtKB-KW"/>
</dbReference>
<gene>
    <name evidence="8" type="ORF">GA0070622_4611</name>
</gene>
<dbReference type="EMBL" id="FLRH01000004">
    <property type="protein sequence ID" value="SBT67548.1"/>
    <property type="molecule type" value="Genomic_DNA"/>
</dbReference>
<accession>A0A1A9BEF2</accession>
<dbReference type="PROSITE" id="PS51192">
    <property type="entry name" value="HELICASE_ATP_BIND_1"/>
    <property type="match status" value="1"/>
</dbReference>
<dbReference type="InterPro" id="IPR013689">
    <property type="entry name" value="RNA_helicase_ATP-dep_HrpB_C"/>
</dbReference>
<dbReference type="Pfam" id="PF00271">
    <property type="entry name" value="Helicase_C"/>
    <property type="match status" value="1"/>
</dbReference>
<keyword evidence="2" id="KW-0378">Hydrolase</keyword>
<dbReference type="Pfam" id="PF08482">
    <property type="entry name" value="HrpB_C"/>
    <property type="match status" value="1"/>
</dbReference>
<dbReference type="InterPro" id="IPR027417">
    <property type="entry name" value="P-loop_NTPase"/>
</dbReference>
<dbReference type="GO" id="GO:0004386">
    <property type="term" value="F:helicase activity"/>
    <property type="evidence" value="ECO:0007669"/>
    <property type="project" value="UniProtKB-KW"/>
</dbReference>
<dbReference type="SMART" id="SM00847">
    <property type="entry name" value="HA2"/>
    <property type="match status" value="1"/>
</dbReference>
<keyword evidence="1" id="KW-0547">Nucleotide-binding</keyword>
<dbReference type="GO" id="GO:0003676">
    <property type="term" value="F:nucleic acid binding"/>
    <property type="evidence" value="ECO:0007669"/>
    <property type="project" value="InterPro"/>
</dbReference>
<dbReference type="InterPro" id="IPR011545">
    <property type="entry name" value="DEAD/DEAH_box_helicase_dom"/>
</dbReference>
<sequence>MTGDRTRPTVSGRGSADRPAAGCESGAVLADVPLDLPVRPVLPALVEALRERGAGVLVAPPGTGKTTTAPLAVADAVAGRVVIAQPRRVAARAAAHRMAALLGERVGDRIGYAVRGERRGGPRTRVEVVTTGLLVRRLHHDPELPGVGAVLLDECHERQLDADLALAFTVEARATLRPDLWLLAMSATPRADRFAALLGGDAPAPVVRARAALHPVERVWAPPPRPVTPPGAGRVDPMLLDHVAATVRRALRERDGDVLVFLPGAGEIAAVAGRLGGLPDTVVLPLHGRLPGSAQDAALAPAPDRRRVVLSTAVAESSLTVPGVRVVVDAGLSRVPRTDLARGLGALVTVPVSRAAATQRAGRAGREAPGAVYRCWSEATHARLAPQPEPEIATADLTGFALELAAWGAPDGTGLALPDPPPPAALTVARETLTTLGAVDADGRITARGRAVAAVGTHPRLARALLDGASRVGADRAAEVVAVLAEETLGGAGDDLPARWRRLRAGADPAATARWRTEVRRLRAALPAGGPQRERLPDDLAAGLLAGLAYPERLARARRAGGTAYLMAGGTAAELAAGSGLTGSSWLAVAVADRSPGAPTARVRLAAPIDEATAREAGAGLLRTDREVVWSAGDVVAREVVRLGAVELVERPLTAPDPELVTAAVRDGLRQEGLDLLGWSPEATALRRRLAFCRSALGDDWPDVSDVALLDAAPLWLGPELGRVRRRGDLVRVDVAAALRRLLDWRQAARLDELAPERLPVPSGSRIRVDYTDPAAPVLAVKLQETFGWRDAPRIADGRVPVLLHLLSPAGRPVAVTADLASFWRTGYPQVRAELRGRYPRHPWPEDPTTAEPTRRASPRRR</sequence>
<dbReference type="Pfam" id="PF00270">
    <property type="entry name" value="DEAD"/>
    <property type="match status" value="1"/>
</dbReference>
<dbReference type="SMART" id="SM00487">
    <property type="entry name" value="DEXDc"/>
    <property type="match status" value="1"/>
</dbReference>
<dbReference type="SUPFAM" id="SSF52540">
    <property type="entry name" value="P-loop containing nucleoside triphosphate hydrolases"/>
    <property type="match status" value="1"/>
</dbReference>
<evidence type="ECO:0000256" key="3">
    <source>
        <dbReference type="ARBA" id="ARBA00022806"/>
    </source>
</evidence>
<feature type="domain" description="Helicase C-terminal" evidence="7">
    <location>
        <begin position="238"/>
        <end position="408"/>
    </location>
</feature>
<dbReference type="NCBIfam" id="TIGR01970">
    <property type="entry name" value="DEAH_box_HrpB"/>
    <property type="match status" value="1"/>
</dbReference>
<keyword evidence="9" id="KW-1185">Reference proteome</keyword>
<evidence type="ECO:0000256" key="4">
    <source>
        <dbReference type="ARBA" id="ARBA00022840"/>
    </source>
</evidence>
<dbReference type="GO" id="GO:0005524">
    <property type="term" value="F:ATP binding"/>
    <property type="evidence" value="ECO:0007669"/>
    <property type="project" value="UniProtKB-KW"/>
</dbReference>
<feature type="region of interest" description="Disordered" evidence="5">
    <location>
        <begin position="838"/>
        <end position="862"/>
    </location>
</feature>
<dbReference type="AlphaFoldDB" id="A0A1A9BEF2"/>
<evidence type="ECO:0000259" key="7">
    <source>
        <dbReference type="PROSITE" id="PS51194"/>
    </source>
</evidence>
<feature type="region of interest" description="Disordered" evidence="5">
    <location>
        <begin position="1"/>
        <end position="22"/>
    </location>
</feature>
<dbReference type="InterPro" id="IPR010225">
    <property type="entry name" value="HrpB"/>
</dbReference>
<dbReference type="SMART" id="SM00490">
    <property type="entry name" value="HELICc"/>
    <property type="match status" value="1"/>
</dbReference>
<dbReference type="Gene3D" id="3.40.50.300">
    <property type="entry name" value="P-loop containing nucleotide triphosphate hydrolases"/>
    <property type="match status" value="2"/>
</dbReference>
<proteinExistence type="predicted"/>
<evidence type="ECO:0000256" key="5">
    <source>
        <dbReference type="SAM" id="MobiDB-lite"/>
    </source>
</evidence>
<dbReference type="STRING" id="946078.GA0070622_4611"/>
<protein>
    <submittedName>
        <fullName evidence="8">ATP-dependent helicase HrpB</fullName>
    </submittedName>
</protein>
<dbReference type="PIRSF" id="PIRSF005496">
    <property type="entry name" value="ATP_hel_hrpB"/>
    <property type="match status" value="1"/>
</dbReference>
<evidence type="ECO:0000313" key="9">
    <source>
        <dbReference type="Proteomes" id="UP000199558"/>
    </source>
</evidence>
<dbReference type="PANTHER" id="PTHR43519:SF1">
    <property type="entry name" value="ATP-DEPENDENT RNA HELICASE HRPB"/>
    <property type="match status" value="1"/>
</dbReference>
<dbReference type="Proteomes" id="UP000199558">
    <property type="component" value="Unassembled WGS sequence"/>
</dbReference>
<dbReference type="InterPro" id="IPR001650">
    <property type="entry name" value="Helicase_C-like"/>
</dbReference>
<keyword evidence="4" id="KW-0067">ATP-binding</keyword>
<evidence type="ECO:0000313" key="8">
    <source>
        <dbReference type="EMBL" id="SBT67548.1"/>
    </source>
</evidence>